<keyword evidence="3" id="KW-0285">Flavoprotein</keyword>
<dbReference type="GO" id="GO:0016020">
    <property type="term" value="C:membrane"/>
    <property type="evidence" value="ECO:0007669"/>
    <property type="project" value="TreeGrafter"/>
</dbReference>
<dbReference type="Pfam" id="PF00732">
    <property type="entry name" value="GMC_oxred_N"/>
    <property type="match status" value="1"/>
</dbReference>
<feature type="binding site" evidence="5">
    <location>
        <position position="235"/>
    </location>
    <ligand>
        <name>FAD</name>
        <dbReference type="ChEBI" id="CHEBI:57692"/>
    </ligand>
</feature>
<dbReference type="Pfam" id="PF05199">
    <property type="entry name" value="GMC_oxred_C"/>
    <property type="match status" value="1"/>
</dbReference>
<sequence>MVVDTQSFQRTAKLNTRDFDYVIVGAGAAGCVLANRLSEDGKKSVLLLEAGKGDDKLYIHIPLGFPYLCGSDVDWRYTSEPEDKLDGRRLYFPRGKVLGGSHAISVMLYHRGSARDYEVWEDEFGADGWGPKDVLPYFKKTEDQERGPSTFHGVGGPLRVSDLRFVNPMATSFLKACKKMGLKENKDFNDWSVDQEGFGTFQVTQRDGSRETPSTSYLRAAWGRKNVTVETGVTVEKIELEESDLGGDSPYVATGVTVINKNGYREQIRARHEVILAGGAFASPQLLMLSGIGPAEDLQSLGIPVKVDLDGVGQNLQDHASALISYSSKDPMNDKKKNRVFYSEETGRSLRNLAEYFVLGGGPLTSNMCEAGGFFRTDPEYESPDLQLRFVPFYSEPDPYFSMGDFASAGNYLTNKANRPAGFTVQSVTARPHSIGSVSLSSTDVRQAPAINANWLSDDRDLKTIVEGLKTIRKIVAMPEFENYRGDEAYPGGDKVSDEDLAAYVKESCHTANALIGTCRMGRTSDPEAVVDTKLRVKGVSRLRVIDSSVIPKLPGGQAGAPTMMIAEKGAEMLLDAYDRRS</sequence>
<evidence type="ECO:0000256" key="4">
    <source>
        <dbReference type="ARBA" id="ARBA00022827"/>
    </source>
</evidence>
<comment type="caution">
    <text evidence="7">The sequence shown here is derived from an EMBL/GenBank/DDBJ whole genome shotgun (WGS) entry which is preliminary data.</text>
</comment>
<dbReference type="GO" id="GO:0008812">
    <property type="term" value="F:choline dehydrogenase activity"/>
    <property type="evidence" value="ECO:0007669"/>
    <property type="project" value="TreeGrafter"/>
</dbReference>
<comment type="similarity">
    <text evidence="2">Belongs to the GMC oxidoreductase family.</text>
</comment>
<organism evidence="7 8">
    <name type="scientific">Rhodosorus marinus</name>
    <dbReference type="NCBI Taxonomy" id="101924"/>
    <lineage>
        <taxon>Eukaryota</taxon>
        <taxon>Rhodophyta</taxon>
        <taxon>Stylonematophyceae</taxon>
        <taxon>Stylonematales</taxon>
        <taxon>Stylonemataceae</taxon>
        <taxon>Rhodosorus</taxon>
    </lineage>
</organism>
<evidence type="ECO:0000256" key="2">
    <source>
        <dbReference type="ARBA" id="ARBA00010790"/>
    </source>
</evidence>
<dbReference type="InterPro" id="IPR036188">
    <property type="entry name" value="FAD/NAD-bd_sf"/>
</dbReference>
<evidence type="ECO:0000313" key="7">
    <source>
        <dbReference type="EMBL" id="KAJ8900861.1"/>
    </source>
</evidence>
<dbReference type="GO" id="GO:0050660">
    <property type="term" value="F:flavin adenine dinucleotide binding"/>
    <property type="evidence" value="ECO:0007669"/>
    <property type="project" value="InterPro"/>
</dbReference>
<protein>
    <recommendedName>
        <fullName evidence="6">Glucose-methanol-choline oxidoreductase N-terminal domain-containing protein</fullName>
    </recommendedName>
</protein>
<feature type="binding site" evidence="5">
    <location>
        <position position="97"/>
    </location>
    <ligand>
        <name>FAD</name>
        <dbReference type="ChEBI" id="CHEBI:57692"/>
    </ligand>
</feature>
<reference evidence="7 8" key="1">
    <citation type="journal article" date="2023" name="Nat. Commun.">
        <title>Origin of minicircular mitochondrial genomes in red algae.</title>
        <authorList>
            <person name="Lee Y."/>
            <person name="Cho C.H."/>
            <person name="Lee Y.M."/>
            <person name="Park S.I."/>
            <person name="Yang J.H."/>
            <person name="West J.A."/>
            <person name="Bhattacharya D."/>
            <person name="Yoon H.S."/>
        </authorList>
    </citation>
    <scope>NUCLEOTIDE SEQUENCE [LARGE SCALE GENOMIC DNA]</scope>
    <source>
        <strain evidence="7 8">CCMP1338</strain>
        <tissue evidence="7">Whole cell</tissue>
    </source>
</reference>
<dbReference type="SUPFAM" id="SSF54373">
    <property type="entry name" value="FAD-linked reductases, C-terminal domain"/>
    <property type="match status" value="1"/>
</dbReference>
<accession>A0AAV8UEI8</accession>
<dbReference type="PIRSF" id="PIRSF000137">
    <property type="entry name" value="Alcohol_oxidase"/>
    <property type="match status" value="1"/>
</dbReference>
<dbReference type="SUPFAM" id="SSF51905">
    <property type="entry name" value="FAD/NAD(P)-binding domain"/>
    <property type="match status" value="1"/>
</dbReference>
<dbReference type="InterPro" id="IPR012132">
    <property type="entry name" value="GMC_OxRdtase"/>
</dbReference>
<feature type="domain" description="Glucose-methanol-choline oxidoreductase N-terminal" evidence="6">
    <location>
        <begin position="279"/>
        <end position="293"/>
    </location>
</feature>
<dbReference type="Proteomes" id="UP001157974">
    <property type="component" value="Unassembled WGS sequence"/>
</dbReference>
<proteinExistence type="inferred from homology"/>
<evidence type="ECO:0000313" key="8">
    <source>
        <dbReference type="Proteomes" id="UP001157974"/>
    </source>
</evidence>
<gene>
    <name evidence="7" type="ORF">NDN08_000160</name>
</gene>
<evidence type="ECO:0000256" key="5">
    <source>
        <dbReference type="PIRSR" id="PIRSR000137-2"/>
    </source>
</evidence>
<keyword evidence="8" id="KW-1185">Reference proteome</keyword>
<dbReference type="PANTHER" id="PTHR11552">
    <property type="entry name" value="GLUCOSE-METHANOL-CHOLINE GMC OXIDOREDUCTASE"/>
    <property type="match status" value="1"/>
</dbReference>
<dbReference type="EMBL" id="JAMWBK010000013">
    <property type="protein sequence ID" value="KAJ8900861.1"/>
    <property type="molecule type" value="Genomic_DNA"/>
</dbReference>
<evidence type="ECO:0000256" key="3">
    <source>
        <dbReference type="ARBA" id="ARBA00022630"/>
    </source>
</evidence>
<evidence type="ECO:0000256" key="1">
    <source>
        <dbReference type="ARBA" id="ARBA00001974"/>
    </source>
</evidence>
<dbReference type="InterPro" id="IPR007867">
    <property type="entry name" value="GMC_OxRtase_C"/>
</dbReference>
<comment type="cofactor">
    <cofactor evidence="1 5">
        <name>FAD</name>
        <dbReference type="ChEBI" id="CHEBI:57692"/>
    </cofactor>
</comment>
<evidence type="ECO:0000259" key="6">
    <source>
        <dbReference type="PROSITE" id="PS00624"/>
    </source>
</evidence>
<dbReference type="PROSITE" id="PS00624">
    <property type="entry name" value="GMC_OXRED_2"/>
    <property type="match status" value="1"/>
</dbReference>
<keyword evidence="4 5" id="KW-0274">FAD</keyword>
<dbReference type="InterPro" id="IPR000172">
    <property type="entry name" value="GMC_OxRdtase_N"/>
</dbReference>
<dbReference type="AlphaFoldDB" id="A0AAV8UEI8"/>
<name>A0AAV8UEI8_9RHOD</name>
<dbReference type="PANTHER" id="PTHR11552:SF147">
    <property type="entry name" value="CHOLINE DEHYDROGENASE, MITOCHONDRIAL"/>
    <property type="match status" value="1"/>
</dbReference>
<dbReference type="Gene3D" id="3.50.50.60">
    <property type="entry name" value="FAD/NAD(P)-binding domain"/>
    <property type="match status" value="1"/>
</dbReference>
<dbReference type="GO" id="GO:0019285">
    <property type="term" value="P:glycine betaine biosynthetic process from choline"/>
    <property type="evidence" value="ECO:0007669"/>
    <property type="project" value="TreeGrafter"/>
</dbReference>
<dbReference type="Gene3D" id="3.30.560.10">
    <property type="entry name" value="Glucose Oxidase, domain 3"/>
    <property type="match status" value="1"/>
</dbReference>